<dbReference type="Gene3D" id="3.90.550.10">
    <property type="entry name" value="Spore Coat Polysaccharide Biosynthesis Protein SpsA, Chain A"/>
    <property type="match status" value="1"/>
</dbReference>
<feature type="domain" description="Glycosyltransferase 2-like" evidence="4">
    <location>
        <begin position="3"/>
        <end position="128"/>
    </location>
</feature>
<evidence type="ECO:0000256" key="3">
    <source>
        <dbReference type="ARBA" id="ARBA00022679"/>
    </source>
</evidence>
<proteinExistence type="inferred from homology"/>
<accession>A0ABP9CRF5</accession>
<evidence type="ECO:0000256" key="2">
    <source>
        <dbReference type="ARBA" id="ARBA00022676"/>
    </source>
</evidence>
<evidence type="ECO:0000313" key="5">
    <source>
        <dbReference type="EMBL" id="GAA4815363.1"/>
    </source>
</evidence>
<keyword evidence="3" id="KW-0808">Transferase</keyword>
<dbReference type="InterPro" id="IPR029044">
    <property type="entry name" value="Nucleotide-diphossugar_trans"/>
</dbReference>
<organism evidence="5 6">
    <name type="scientific">Litoribaculum gwangyangense</name>
    <dbReference type="NCBI Taxonomy" id="1130722"/>
    <lineage>
        <taxon>Bacteria</taxon>
        <taxon>Pseudomonadati</taxon>
        <taxon>Bacteroidota</taxon>
        <taxon>Flavobacteriia</taxon>
        <taxon>Flavobacteriales</taxon>
        <taxon>Flavobacteriaceae</taxon>
        <taxon>Litoribaculum</taxon>
    </lineage>
</organism>
<dbReference type="EMBL" id="BAABJW010000004">
    <property type="protein sequence ID" value="GAA4815363.1"/>
    <property type="molecule type" value="Genomic_DNA"/>
</dbReference>
<sequence>MISVVIRNKNQSKALEFLLSNLTRRYSKDIDEVIVVDNLSTDNSKEIANKYNARFETISKFSYGGSANFCAEKANNEIIAIFSAHSYPVSPDFFSKIKKAFEYNKNLAGVRCLHSSNDYKNYIQNISAKQDPNKSGLIFSGSAFRKSVWEKIKFNENVPTFEDKDWTKRVLKAGYDIEFAPVVFNYNISRNSRQLFFRFKNDVVGNYQIWHEEPKLSSVLKGTMYSILNAFKVLLESIFYATKRLLFMLKFKFNKPEKFEY</sequence>
<dbReference type="RefSeq" id="WP_345277261.1">
    <property type="nucleotide sequence ID" value="NZ_BAABJW010000004.1"/>
</dbReference>
<keyword evidence="2" id="KW-0328">Glycosyltransferase</keyword>
<evidence type="ECO:0000313" key="6">
    <source>
        <dbReference type="Proteomes" id="UP001501433"/>
    </source>
</evidence>
<dbReference type="PANTHER" id="PTHR43630:SF1">
    <property type="entry name" value="POLY-BETA-1,6-N-ACETYL-D-GLUCOSAMINE SYNTHASE"/>
    <property type="match status" value="1"/>
</dbReference>
<dbReference type="PANTHER" id="PTHR43630">
    <property type="entry name" value="POLY-BETA-1,6-N-ACETYL-D-GLUCOSAMINE SYNTHASE"/>
    <property type="match status" value="1"/>
</dbReference>
<reference evidence="6" key="1">
    <citation type="journal article" date="2019" name="Int. J. Syst. Evol. Microbiol.">
        <title>The Global Catalogue of Microorganisms (GCM) 10K type strain sequencing project: providing services to taxonomists for standard genome sequencing and annotation.</title>
        <authorList>
            <consortium name="The Broad Institute Genomics Platform"/>
            <consortium name="The Broad Institute Genome Sequencing Center for Infectious Disease"/>
            <person name="Wu L."/>
            <person name="Ma J."/>
        </authorList>
    </citation>
    <scope>NUCLEOTIDE SEQUENCE [LARGE SCALE GENOMIC DNA]</scope>
    <source>
        <strain evidence="6">JCM 18325</strain>
    </source>
</reference>
<protein>
    <recommendedName>
        <fullName evidence="4">Glycosyltransferase 2-like domain-containing protein</fullName>
    </recommendedName>
</protein>
<dbReference type="InterPro" id="IPR001173">
    <property type="entry name" value="Glyco_trans_2-like"/>
</dbReference>
<evidence type="ECO:0000256" key="1">
    <source>
        <dbReference type="ARBA" id="ARBA00006739"/>
    </source>
</evidence>
<dbReference type="SUPFAM" id="SSF53448">
    <property type="entry name" value="Nucleotide-diphospho-sugar transferases"/>
    <property type="match status" value="1"/>
</dbReference>
<keyword evidence="6" id="KW-1185">Reference proteome</keyword>
<comment type="similarity">
    <text evidence="1">Belongs to the glycosyltransferase 2 family.</text>
</comment>
<dbReference type="Proteomes" id="UP001501433">
    <property type="component" value="Unassembled WGS sequence"/>
</dbReference>
<name>A0ABP9CRF5_9FLAO</name>
<dbReference type="Pfam" id="PF00535">
    <property type="entry name" value="Glycos_transf_2"/>
    <property type="match status" value="1"/>
</dbReference>
<evidence type="ECO:0000259" key="4">
    <source>
        <dbReference type="Pfam" id="PF00535"/>
    </source>
</evidence>
<comment type="caution">
    <text evidence="5">The sequence shown here is derived from an EMBL/GenBank/DDBJ whole genome shotgun (WGS) entry which is preliminary data.</text>
</comment>
<gene>
    <name evidence="5" type="ORF">GCM10023330_24300</name>
</gene>